<accession>A0A8J3VEF1</accession>
<feature type="transmembrane region" description="Helical" evidence="7">
    <location>
        <begin position="163"/>
        <end position="182"/>
    </location>
</feature>
<evidence type="ECO:0000313" key="9">
    <source>
        <dbReference type="EMBL" id="GII56610.1"/>
    </source>
</evidence>
<dbReference type="EMBL" id="BOOR01000037">
    <property type="protein sequence ID" value="GII56610.1"/>
    <property type="molecule type" value="Genomic_DNA"/>
</dbReference>
<evidence type="ECO:0000256" key="1">
    <source>
        <dbReference type="ARBA" id="ARBA00004651"/>
    </source>
</evidence>
<dbReference type="Gene3D" id="1.20.1250.20">
    <property type="entry name" value="MFS general substrate transporter like domains"/>
    <property type="match status" value="1"/>
</dbReference>
<feature type="transmembrane region" description="Helical" evidence="7">
    <location>
        <begin position="307"/>
        <end position="327"/>
    </location>
</feature>
<evidence type="ECO:0000259" key="8">
    <source>
        <dbReference type="PROSITE" id="PS50850"/>
    </source>
</evidence>
<dbReference type="RefSeq" id="WP_203946751.1">
    <property type="nucleotide sequence ID" value="NZ_BOOR01000037.1"/>
</dbReference>
<feature type="transmembrane region" description="Helical" evidence="7">
    <location>
        <begin position="214"/>
        <end position="235"/>
    </location>
</feature>
<evidence type="ECO:0000256" key="3">
    <source>
        <dbReference type="ARBA" id="ARBA00022475"/>
    </source>
</evidence>
<dbReference type="PANTHER" id="PTHR23517">
    <property type="entry name" value="RESISTANCE PROTEIN MDTM, PUTATIVE-RELATED-RELATED"/>
    <property type="match status" value="1"/>
</dbReference>
<dbReference type="InterPro" id="IPR050171">
    <property type="entry name" value="MFS_Transporters"/>
</dbReference>
<dbReference type="AlphaFoldDB" id="A0A8J3VEF1"/>
<feature type="transmembrane region" description="Helical" evidence="7">
    <location>
        <begin position="105"/>
        <end position="127"/>
    </location>
</feature>
<comment type="subcellular location">
    <subcellularLocation>
        <location evidence="1">Cell membrane</location>
        <topology evidence="1">Multi-pass membrane protein</topology>
    </subcellularLocation>
</comment>
<dbReference type="GO" id="GO:0005886">
    <property type="term" value="C:plasma membrane"/>
    <property type="evidence" value="ECO:0007669"/>
    <property type="project" value="UniProtKB-SubCell"/>
</dbReference>
<evidence type="ECO:0000256" key="6">
    <source>
        <dbReference type="ARBA" id="ARBA00023136"/>
    </source>
</evidence>
<dbReference type="InterPro" id="IPR036259">
    <property type="entry name" value="MFS_trans_sf"/>
</dbReference>
<feature type="domain" description="Major facilitator superfamily (MFS) profile" evidence="8">
    <location>
        <begin position="14"/>
        <end position="416"/>
    </location>
</feature>
<dbReference type="InterPro" id="IPR020846">
    <property type="entry name" value="MFS_dom"/>
</dbReference>
<evidence type="ECO:0000256" key="4">
    <source>
        <dbReference type="ARBA" id="ARBA00022692"/>
    </source>
</evidence>
<evidence type="ECO:0000256" key="7">
    <source>
        <dbReference type="SAM" id="Phobius"/>
    </source>
</evidence>
<feature type="transmembrane region" description="Helical" evidence="7">
    <location>
        <begin position="139"/>
        <end position="157"/>
    </location>
</feature>
<evidence type="ECO:0000256" key="2">
    <source>
        <dbReference type="ARBA" id="ARBA00022448"/>
    </source>
</evidence>
<keyword evidence="2" id="KW-0813">Transport</keyword>
<dbReference type="PROSITE" id="PS50850">
    <property type="entry name" value="MFS"/>
    <property type="match status" value="1"/>
</dbReference>
<feature type="transmembrane region" description="Helical" evidence="7">
    <location>
        <begin position="283"/>
        <end position="301"/>
    </location>
</feature>
<keyword evidence="4 7" id="KW-0812">Transmembrane</keyword>
<protein>
    <submittedName>
        <fullName evidence="9">Putative ABC transport system membrane protein</fullName>
    </submittedName>
</protein>
<feature type="transmembrane region" description="Helical" evidence="7">
    <location>
        <begin position="381"/>
        <end position="399"/>
    </location>
</feature>
<feature type="transmembrane region" description="Helical" evidence="7">
    <location>
        <begin position="348"/>
        <end position="369"/>
    </location>
</feature>
<dbReference type="PANTHER" id="PTHR23517:SF2">
    <property type="entry name" value="MULTIDRUG RESISTANCE PROTEIN MDTH"/>
    <property type="match status" value="1"/>
</dbReference>
<gene>
    <name evidence="9" type="ORF">Pth03_49990</name>
</gene>
<reference evidence="9" key="1">
    <citation type="submission" date="2021-01" db="EMBL/GenBank/DDBJ databases">
        <title>Whole genome shotgun sequence of Planotetraspora thailandica NBRC 104271.</title>
        <authorList>
            <person name="Komaki H."/>
            <person name="Tamura T."/>
        </authorList>
    </citation>
    <scope>NUCLEOTIDE SEQUENCE</scope>
    <source>
        <strain evidence="9">NBRC 104271</strain>
    </source>
</reference>
<keyword evidence="10" id="KW-1185">Reference proteome</keyword>
<dbReference type="Proteomes" id="UP000605992">
    <property type="component" value="Unassembled WGS sequence"/>
</dbReference>
<keyword evidence="6 7" id="KW-0472">Membrane</keyword>
<sequence>MKTTVAQARSFSRPIRLLLLNQLSINVGFYMLMPYLAGHLAGQLGLAAWLVGLILGVRNLGQQGMFLIGGSLADRLGYKPMILTGLVLRTVGFALLGLVDTVPALLAASAITGLAGAFFNPAVRAYVAQEAGERKVEAFAVFNVFYQLGILIGPLVGLLLTGFAFRVTCLTAAFLFALLAIAQARALPSRRGSRTGADESIWHDWRQALSNRPFLLFSLAMIGSYVLNFQVYLGLPIEVRRVSGSELGVTLLFVLSGGLAIAGQVPITAWAKSRWTPGQAMTRGLWLMGLAFLPLALTAPLKLPASLALIAVLLATALLTISTMIVYPFEMTTIAILGGDRMIGTYYGLYNTLSGVGIAAGNLLTGAAIDAGRQMALPGLPWWALAAVGAGCAVAMRALDRTGGLTPARLEAVAPH</sequence>
<proteinExistence type="predicted"/>
<comment type="caution">
    <text evidence="9">The sequence shown here is derived from an EMBL/GenBank/DDBJ whole genome shotgun (WGS) entry which is preliminary data.</text>
</comment>
<feature type="transmembrane region" description="Helical" evidence="7">
    <location>
        <begin position="247"/>
        <end position="271"/>
    </location>
</feature>
<evidence type="ECO:0000256" key="5">
    <source>
        <dbReference type="ARBA" id="ARBA00022989"/>
    </source>
</evidence>
<dbReference type="SUPFAM" id="SSF103473">
    <property type="entry name" value="MFS general substrate transporter"/>
    <property type="match status" value="1"/>
</dbReference>
<dbReference type="GO" id="GO:0022857">
    <property type="term" value="F:transmembrane transporter activity"/>
    <property type="evidence" value="ECO:0007669"/>
    <property type="project" value="InterPro"/>
</dbReference>
<feature type="transmembrane region" description="Helical" evidence="7">
    <location>
        <begin position="43"/>
        <end position="61"/>
    </location>
</feature>
<dbReference type="InterPro" id="IPR011701">
    <property type="entry name" value="MFS"/>
</dbReference>
<dbReference type="Pfam" id="PF07690">
    <property type="entry name" value="MFS_1"/>
    <property type="match status" value="1"/>
</dbReference>
<organism evidence="9 10">
    <name type="scientific">Planotetraspora thailandica</name>
    <dbReference type="NCBI Taxonomy" id="487172"/>
    <lineage>
        <taxon>Bacteria</taxon>
        <taxon>Bacillati</taxon>
        <taxon>Actinomycetota</taxon>
        <taxon>Actinomycetes</taxon>
        <taxon>Streptosporangiales</taxon>
        <taxon>Streptosporangiaceae</taxon>
        <taxon>Planotetraspora</taxon>
    </lineage>
</organism>
<evidence type="ECO:0000313" key="10">
    <source>
        <dbReference type="Proteomes" id="UP000605992"/>
    </source>
</evidence>
<name>A0A8J3VEF1_9ACTN</name>
<dbReference type="CDD" id="cd17329">
    <property type="entry name" value="MFS_MdtH_MDR_like"/>
    <property type="match status" value="1"/>
</dbReference>
<keyword evidence="3" id="KW-1003">Cell membrane</keyword>
<keyword evidence="5 7" id="KW-1133">Transmembrane helix</keyword>